<dbReference type="EMBL" id="BMRE01000042">
    <property type="protein sequence ID" value="GGU67379.1"/>
    <property type="molecule type" value="Genomic_DNA"/>
</dbReference>
<name>A0ABQ2V3X7_9PSEU</name>
<reference evidence="2" key="1">
    <citation type="journal article" date="2019" name="Int. J. Syst. Evol. Microbiol.">
        <title>The Global Catalogue of Microorganisms (GCM) 10K type strain sequencing project: providing services to taxonomists for standard genome sequencing and annotation.</title>
        <authorList>
            <consortium name="The Broad Institute Genomics Platform"/>
            <consortium name="The Broad Institute Genome Sequencing Center for Infectious Disease"/>
            <person name="Wu L."/>
            <person name="Ma J."/>
        </authorList>
    </citation>
    <scope>NUCLEOTIDE SEQUENCE [LARGE SCALE GENOMIC DNA]</scope>
    <source>
        <strain evidence="2">JCM 3296</strain>
    </source>
</reference>
<evidence type="ECO:0000313" key="2">
    <source>
        <dbReference type="Proteomes" id="UP000649573"/>
    </source>
</evidence>
<keyword evidence="2" id="KW-1185">Reference proteome</keyword>
<organism evidence="1 2">
    <name type="scientific">Lentzea flava</name>
    <dbReference type="NCBI Taxonomy" id="103732"/>
    <lineage>
        <taxon>Bacteria</taxon>
        <taxon>Bacillati</taxon>
        <taxon>Actinomycetota</taxon>
        <taxon>Actinomycetes</taxon>
        <taxon>Pseudonocardiales</taxon>
        <taxon>Pseudonocardiaceae</taxon>
        <taxon>Lentzea</taxon>
    </lineage>
</organism>
<gene>
    <name evidence="1" type="ORF">GCM10010178_69020</name>
</gene>
<comment type="caution">
    <text evidence="1">The sequence shown here is derived from an EMBL/GenBank/DDBJ whole genome shotgun (WGS) entry which is preliminary data.</text>
</comment>
<evidence type="ECO:0000313" key="1">
    <source>
        <dbReference type="EMBL" id="GGU67379.1"/>
    </source>
</evidence>
<protein>
    <submittedName>
        <fullName evidence="1">Uncharacterized protein</fullName>
    </submittedName>
</protein>
<proteinExistence type="predicted"/>
<accession>A0ABQ2V3X7</accession>
<sequence>MNFAARLPLNPPCGAATAERLAEHTAKIRTESQPGHGNTAVASIQLLRADVSQVGPGRQNPFELLRHMSTVTWPRRNAAVPP</sequence>
<dbReference type="Proteomes" id="UP000649573">
    <property type="component" value="Unassembled WGS sequence"/>
</dbReference>